<gene>
    <name evidence="2" type="ORF">IAC32_00835</name>
</gene>
<dbReference type="Pfam" id="PF01136">
    <property type="entry name" value="Peptidase_U32"/>
    <property type="match status" value="1"/>
</dbReference>
<dbReference type="PANTHER" id="PTHR30217">
    <property type="entry name" value="PEPTIDASE U32 FAMILY"/>
    <property type="match status" value="1"/>
</dbReference>
<proteinExistence type="predicted"/>
<protein>
    <submittedName>
        <fullName evidence="2">U32 family peptidase</fullName>
    </submittedName>
</protein>
<evidence type="ECO:0000259" key="1">
    <source>
        <dbReference type="Pfam" id="PF12392"/>
    </source>
</evidence>
<evidence type="ECO:0000313" key="2">
    <source>
        <dbReference type="EMBL" id="MBO8446280.1"/>
    </source>
</evidence>
<reference evidence="2" key="1">
    <citation type="submission" date="2020-10" db="EMBL/GenBank/DDBJ databases">
        <authorList>
            <person name="Gilroy R."/>
        </authorList>
    </citation>
    <scope>NUCLEOTIDE SEQUENCE</scope>
    <source>
        <strain evidence="2">D3-1215</strain>
    </source>
</reference>
<dbReference type="Proteomes" id="UP000823637">
    <property type="component" value="Unassembled WGS sequence"/>
</dbReference>
<reference evidence="2" key="2">
    <citation type="journal article" date="2021" name="PeerJ">
        <title>Extensive microbial diversity within the chicken gut microbiome revealed by metagenomics and culture.</title>
        <authorList>
            <person name="Gilroy R."/>
            <person name="Ravi A."/>
            <person name="Getino M."/>
            <person name="Pursley I."/>
            <person name="Horton D.L."/>
            <person name="Alikhan N.F."/>
            <person name="Baker D."/>
            <person name="Gharbi K."/>
            <person name="Hall N."/>
            <person name="Watson M."/>
            <person name="Adriaenssens E.M."/>
            <person name="Foster-Nyarko E."/>
            <person name="Jarju S."/>
            <person name="Secka A."/>
            <person name="Antonio M."/>
            <person name="Oren A."/>
            <person name="Chaudhuri R.R."/>
            <person name="La Ragione R."/>
            <person name="Hildebrand F."/>
            <person name="Pallen M.J."/>
        </authorList>
    </citation>
    <scope>NUCLEOTIDE SEQUENCE</scope>
    <source>
        <strain evidence="2">D3-1215</strain>
    </source>
</reference>
<dbReference type="AlphaFoldDB" id="A0A9D9H9N8"/>
<dbReference type="EMBL" id="JADIMR010000010">
    <property type="protein sequence ID" value="MBO8446280.1"/>
    <property type="molecule type" value="Genomic_DNA"/>
</dbReference>
<accession>A0A9D9H9N8</accession>
<sequence length="604" mass="67132">MKQLELLSGAKNALIGIEAIKHGADAVYIGADKFGARAAAGNSLDDIKTLVDYAHLFHARVYVTVNTILKDSELAEARDLICRLYEIGTDAVLVQDMAVLEMDIPPIALHASTQCDNCTPEKVKFLEDAGFSQVVLARECGIETIREIRKRTNVKLEAFVHGALCVSYSGRCYASYALSGRSANRGECSQICRLPFDMQDAYGHSYGIRHWLSLKDLNLSARIGEMAEAGISSFKIEGRLKEADYVKNTTAYYNNILNAFIAEHPGFCRASDGETRLKFTPDLSRSFNRGFCEYFYNGRQGGISSHLTPKSIGKEIGRAGKIISDKVFSVNGSESINKQDGLCYFDKNGGFHGVKVNRCENKVVHAASPAVALYQDCRIFRNSDADFLKTLSKESAERKIKLKIYFDGKTLECSDGKCNASLPANIEYQQASINQKDKLAAQLSKLGDSIYEAAEVNIADNTGFVPFSIIGPLRREMIAKMDEARRQNMQREFRKKPKDGIRFTAQELDYTANVSNRLAGKFYKDHGVSRIDPAFEISGDKSDTLMWCKHCLRFAVGKCPRHDNPSPIAKNRGELGDPAFLISKNDILRLSFDCQNCQMKISGY</sequence>
<dbReference type="InterPro" id="IPR020988">
    <property type="entry name" value="Pept_U32_collagenase"/>
</dbReference>
<dbReference type="InterPro" id="IPR001539">
    <property type="entry name" value="Peptidase_U32"/>
</dbReference>
<dbReference type="InterPro" id="IPR051454">
    <property type="entry name" value="RNA/ubiquinone_mod_enzymes"/>
</dbReference>
<evidence type="ECO:0000313" key="3">
    <source>
        <dbReference type="Proteomes" id="UP000823637"/>
    </source>
</evidence>
<dbReference type="PANTHER" id="PTHR30217:SF10">
    <property type="entry name" value="23S RRNA 5-HYDROXYCYTIDINE C2501 SYNTHASE"/>
    <property type="match status" value="1"/>
</dbReference>
<organism evidence="2 3">
    <name type="scientific">Candidatus Enterocola intestinipullorum</name>
    <dbReference type="NCBI Taxonomy" id="2840783"/>
    <lineage>
        <taxon>Bacteria</taxon>
        <taxon>Pseudomonadati</taxon>
        <taxon>Bacteroidota</taxon>
        <taxon>Bacteroidia</taxon>
        <taxon>Bacteroidales</taxon>
        <taxon>Candidatus Enterocola</taxon>
    </lineage>
</organism>
<name>A0A9D9H9N8_9BACT</name>
<comment type="caution">
    <text evidence="2">The sequence shown here is derived from an EMBL/GenBank/DDBJ whole genome shotgun (WGS) entry which is preliminary data.</text>
</comment>
<feature type="domain" description="Peptidase U32 collagenase" evidence="1">
    <location>
        <begin position="379"/>
        <end position="485"/>
    </location>
</feature>
<dbReference type="Pfam" id="PF12392">
    <property type="entry name" value="DUF3656"/>
    <property type="match status" value="1"/>
</dbReference>